<dbReference type="SMART" id="SM00382">
    <property type="entry name" value="AAA"/>
    <property type="match status" value="1"/>
</dbReference>
<keyword evidence="3" id="KW-0547">Nucleotide-binding</keyword>
<accession>A0A9D1UQZ0</accession>
<sequence length="261" mass="27895">MLTHTDSSSLGATALRVHNLTVRYAGHPYDRPALEEVSLKLAAGTVTGLIGVNGAGKSTLFDAIMGLRHGDTGTVELHRPVAYVPQHHHVDWNFPISVAEVVGSGTTNPHNAWEWGVWGWRRPKNKKRIAAALERTNLADLRRRPIAELSGGQKKRVFVARGIAQGARVMLLDEPFAGVDEASRAEIVALLHELAAEGVAVLVSTHDLTHLPQLCERAVLLNRRVVADGPVAEVLAPEVLAEGFAGGSPRGFAGDGGYACV</sequence>
<dbReference type="InterPro" id="IPR003593">
    <property type="entry name" value="AAA+_ATPase"/>
</dbReference>
<dbReference type="AlphaFoldDB" id="A0A9D1UQZ0"/>
<evidence type="ECO:0000256" key="4">
    <source>
        <dbReference type="ARBA" id="ARBA00022840"/>
    </source>
</evidence>
<dbReference type="InterPro" id="IPR017871">
    <property type="entry name" value="ABC_transporter-like_CS"/>
</dbReference>
<protein>
    <submittedName>
        <fullName evidence="6">Metal ABC transporter ATP-binding protein</fullName>
    </submittedName>
</protein>
<evidence type="ECO:0000313" key="6">
    <source>
        <dbReference type="EMBL" id="HIW96448.1"/>
    </source>
</evidence>
<reference evidence="6" key="1">
    <citation type="journal article" date="2021" name="PeerJ">
        <title>Extensive microbial diversity within the chicken gut microbiome revealed by metagenomics and culture.</title>
        <authorList>
            <person name="Gilroy R."/>
            <person name="Ravi A."/>
            <person name="Getino M."/>
            <person name="Pursley I."/>
            <person name="Horton D.L."/>
            <person name="Alikhan N.F."/>
            <person name="Baker D."/>
            <person name="Gharbi K."/>
            <person name="Hall N."/>
            <person name="Watson M."/>
            <person name="Adriaenssens E.M."/>
            <person name="Foster-Nyarko E."/>
            <person name="Jarju S."/>
            <person name="Secka A."/>
            <person name="Antonio M."/>
            <person name="Oren A."/>
            <person name="Chaudhuri R.R."/>
            <person name="La Ragione R."/>
            <person name="Hildebrand F."/>
            <person name="Pallen M.J."/>
        </authorList>
    </citation>
    <scope>NUCLEOTIDE SEQUENCE</scope>
    <source>
        <strain evidence="6">4376</strain>
    </source>
</reference>
<dbReference type="Proteomes" id="UP000824189">
    <property type="component" value="Unassembled WGS sequence"/>
</dbReference>
<dbReference type="PANTHER" id="PTHR42734:SF5">
    <property type="entry name" value="IRON TRANSPORT SYSTEM ATP-BINDING PROTEIN HI_0361-RELATED"/>
    <property type="match status" value="1"/>
</dbReference>
<evidence type="ECO:0000313" key="7">
    <source>
        <dbReference type="Proteomes" id="UP000824189"/>
    </source>
</evidence>
<evidence type="ECO:0000259" key="5">
    <source>
        <dbReference type="PROSITE" id="PS50893"/>
    </source>
</evidence>
<dbReference type="Gene3D" id="3.40.50.300">
    <property type="entry name" value="P-loop containing nucleotide triphosphate hydrolases"/>
    <property type="match status" value="1"/>
</dbReference>
<organism evidence="6 7">
    <name type="scientific">Candidatus Corynebacterium gallistercoris</name>
    <dbReference type="NCBI Taxonomy" id="2838530"/>
    <lineage>
        <taxon>Bacteria</taxon>
        <taxon>Bacillati</taxon>
        <taxon>Actinomycetota</taxon>
        <taxon>Actinomycetes</taxon>
        <taxon>Mycobacteriales</taxon>
        <taxon>Corynebacteriaceae</taxon>
        <taxon>Corynebacterium</taxon>
    </lineage>
</organism>
<dbReference type="InterPro" id="IPR050153">
    <property type="entry name" value="Metal_Ion_Import_ABC"/>
</dbReference>
<comment type="similarity">
    <text evidence="1">Belongs to the ABC transporter superfamily.</text>
</comment>
<dbReference type="SUPFAM" id="SSF52540">
    <property type="entry name" value="P-loop containing nucleoside triphosphate hydrolases"/>
    <property type="match status" value="1"/>
</dbReference>
<feature type="domain" description="ABC transporter" evidence="5">
    <location>
        <begin position="15"/>
        <end position="248"/>
    </location>
</feature>
<reference evidence="6" key="2">
    <citation type="submission" date="2021-04" db="EMBL/GenBank/DDBJ databases">
        <authorList>
            <person name="Gilroy R."/>
        </authorList>
    </citation>
    <scope>NUCLEOTIDE SEQUENCE</scope>
    <source>
        <strain evidence="6">4376</strain>
    </source>
</reference>
<dbReference type="PANTHER" id="PTHR42734">
    <property type="entry name" value="METAL TRANSPORT SYSTEM ATP-BINDING PROTEIN TM_0124-RELATED"/>
    <property type="match status" value="1"/>
</dbReference>
<proteinExistence type="inferred from homology"/>
<keyword evidence="2" id="KW-0813">Transport</keyword>
<dbReference type="InterPro" id="IPR003439">
    <property type="entry name" value="ABC_transporter-like_ATP-bd"/>
</dbReference>
<dbReference type="GO" id="GO:0016887">
    <property type="term" value="F:ATP hydrolysis activity"/>
    <property type="evidence" value="ECO:0007669"/>
    <property type="project" value="InterPro"/>
</dbReference>
<dbReference type="PROSITE" id="PS00211">
    <property type="entry name" value="ABC_TRANSPORTER_1"/>
    <property type="match status" value="1"/>
</dbReference>
<evidence type="ECO:0000256" key="1">
    <source>
        <dbReference type="ARBA" id="ARBA00005417"/>
    </source>
</evidence>
<keyword evidence="4 6" id="KW-0067">ATP-binding</keyword>
<evidence type="ECO:0000256" key="2">
    <source>
        <dbReference type="ARBA" id="ARBA00022448"/>
    </source>
</evidence>
<name>A0A9D1UQZ0_9CORY</name>
<dbReference type="Pfam" id="PF00005">
    <property type="entry name" value="ABC_tran"/>
    <property type="match status" value="1"/>
</dbReference>
<comment type="caution">
    <text evidence="6">The sequence shown here is derived from an EMBL/GenBank/DDBJ whole genome shotgun (WGS) entry which is preliminary data.</text>
</comment>
<evidence type="ECO:0000256" key="3">
    <source>
        <dbReference type="ARBA" id="ARBA00022741"/>
    </source>
</evidence>
<dbReference type="PROSITE" id="PS50893">
    <property type="entry name" value="ABC_TRANSPORTER_2"/>
    <property type="match status" value="1"/>
</dbReference>
<dbReference type="InterPro" id="IPR027417">
    <property type="entry name" value="P-loop_NTPase"/>
</dbReference>
<dbReference type="CDD" id="cd03235">
    <property type="entry name" value="ABC_Metallic_Cations"/>
    <property type="match status" value="1"/>
</dbReference>
<dbReference type="EMBL" id="DXFZ01000100">
    <property type="protein sequence ID" value="HIW96448.1"/>
    <property type="molecule type" value="Genomic_DNA"/>
</dbReference>
<gene>
    <name evidence="6" type="ORF">H9867_08235</name>
</gene>
<dbReference type="GO" id="GO:0005524">
    <property type="term" value="F:ATP binding"/>
    <property type="evidence" value="ECO:0007669"/>
    <property type="project" value="UniProtKB-KW"/>
</dbReference>